<dbReference type="Proteomes" id="UP000257074">
    <property type="component" value="Unassembled WGS sequence"/>
</dbReference>
<sequence length="81" mass="9135">DRRGVPAAILLCRTEANTTALRDALAWIDAADIACFETLIPKRQDILNAKSTRPRGSRLHEYRDLSGELKQTMRQLKGEDL</sequence>
<dbReference type="EMBL" id="NJNR01000173">
    <property type="protein sequence ID" value="RDW99949.1"/>
    <property type="molecule type" value="Genomic_DNA"/>
</dbReference>
<feature type="non-terminal residue" evidence="1">
    <location>
        <position position="1"/>
    </location>
</feature>
<dbReference type="AlphaFoldDB" id="A0A3D8TM15"/>
<evidence type="ECO:0000313" key="1">
    <source>
        <dbReference type="EMBL" id="RDW99949.1"/>
    </source>
</evidence>
<protein>
    <submittedName>
        <fullName evidence="1">DNA partition protein</fullName>
    </submittedName>
</protein>
<reference evidence="1 2" key="1">
    <citation type="journal article" date="2017" name="Anaerobe">
        <title>Quantification, isolation and characterization of Bifidobacterium from the vaginal microbiomes of reproductive aged women.</title>
        <authorList>
            <person name="Freitas A.C."/>
            <person name="Hill J.E."/>
        </authorList>
    </citation>
    <scope>NUCLEOTIDE SEQUENCE [LARGE SCALE GENOMIC DNA]</scope>
    <source>
        <strain evidence="1 2">N6D05</strain>
    </source>
</reference>
<organism evidence="1 2">
    <name type="scientific">Bifidobacterium longum</name>
    <dbReference type="NCBI Taxonomy" id="216816"/>
    <lineage>
        <taxon>Bacteria</taxon>
        <taxon>Bacillati</taxon>
        <taxon>Actinomycetota</taxon>
        <taxon>Actinomycetes</taxon>
        <taxon>Bifidobacteriales</taxon>
        <taxon>Bifidobacteriaceae</taxon>
        <taxon>Bifidobacterium</taxon>
    </lineage>
</organism>
<accession>A0A3D8TM15</accession>
<proteinExistence type="predicted"/>
<gene>
    <name evidence="1" type="ORF">CE169_13095</name>
</gene>
<comment type="caution">
    <text evidence="1">The sequence shown here is derived from an EMBL/GenBank/DDBJ whole genome shotgun (WGS) entry which is preliminary data.</text>
</comment>
<name>A0A3D8TM15_BIFLN</name>
<evidence type="ECO:0000313" key="2">
    <source>
        <dbReference type="Proteomes" id="UP000257074"/>
    </source>
</evidence>